<evidence type="ECO:0000259" key="3">
    <source>
        <dbReference type="Pfam" id="PF20148"/>
    </source>
</evidence>
<reference evidence="5 6" key="1">
    <citation type="submission" date="2022-11" db="EMBL/GenBank/DDBJ databases">
        <title>Minimal conservation of predation-associated metabolite biosynthetic gene clusters underscores biosynthetic potential of Myxococcota including descriptions for ten novel species: Archangium lansinium sp. nov., Myxococcus landrumus sp. nov., Nannocystis bai.</title>
        <authorList>
            <person name="Ahearne A."/>
            <person name="Stevens C."/>
            <person name="Dowd S."/>
        </authorList>
    </citation>
    <scope>NUCLEOTIDE SEQUENCE [LARGE SCALE GENOMIC DNA]</scope>
    <source>
        <strain evidence="5 6">BB15-2</strain>
    </source>
</reference>
<dbReference type="PRINTS" id="PR00394">
    <property type="entry name" value="RHSPROTEIN"/>
</dbReference>
<dbReference type="NCBIfam" id="TIGR03696">
    <property type="entry name" value="Rhs_assc_core"/>
    <property type="match status" value="1"/>
</dbReference>
<evidence type="ECO:0000313" key="5">
    <source>
        <dbReference type="EMBL" id="MDC0720488.1"/>
    </source>
</evidence>
<protein>
    <submittedName>
        <fullName evidence="5">DUF6531 domain-containing protein</fullName>
    </submittedName>
</protein>
<organism evidence="5 6">
    <name type="scientific">Nannocystis bainbridge</name>
    <dbReference type="NCBI Taxonomy" id="2995303"/>
    <lineage>
        <taxon>Bacteria</taxon>
        <taxon>Pseudomonadati</taxon>
        <taxon>Myxococcota</taxon>
        <taxon>Polyangia</taxon>
        <taxon>Nannocystales</taxon>
        <taxon>Nannocystaceae</taxon>
        <taxon>Nannocystis</taxon>
    </lineage>
</organism>
<dbReference type="InterPro" id="IPR006530">
    <property type="entry name" value="YD"/>
</dbReference>
<evidence type="ECO:0000259" key="4">
    <source>
        <dbReference type="Pfam" id="PF25023"/>
    </source>
</evidence>
<dbReference type="InterPro" id="IPR031325">
    <property type="entry name" value="RHS_repeat"/>
</dbReference>
<dbReference type="Proteomes" id="UP001221686">
    <property type="component" value="Unassembled WGS sequence"/>
</dbReference>
<dbReference type="PANTHER" id="PTHR32305">
    <property type="match status" value="1"/>
</dbReference>
<dbReference type="InterPro" id="IPR050708">
    <property type="entry name" value="T6SS_VgrG/RHS"/>
</dbReference>
<dbReference type="PANTHER" id="PTHR32305:SF15">
    <property type="entry name" value="PROTEIN RHSA-RELATED"/>
    <property type="match status" value="1"/>
</dbReference>
<dbReference type="Pfam" id="PF25023">
    <property type="entry name" value="TEN_YD-shell"/>
    <property type="match status" value="1"/>
</dbReference>
<proteinExistence type="predicted"/>
<dbReference type="NCBIfam" id="TIGR01643">
    <property type="entry name" value="YD_repeat_2x"/>
    <property type="match status" value="6"/>
</dbReference>
<evidence type="ECO:0000313" key="6">
    <source>
        <dbReference type="Proteomes" id="UP001221686"/>
    </source>
</evidence>
<dbReference type="EMBL" id="JAQNDL010000003">
    <property type="protein sequence ID" value="MDC0720488.1"/>
    <property type="molecule type" value="Genomic_DNA"/>
</dbReference>
<dbReference type="InterPro" id="IPR022385">
    <property type="entry name" value="Rhs_assc_core"/>
</dbReference>
<accession>A0ABT5E3P3</accession>
<dbReference type="InterPro" id="IPR045351">
    <property type="entry name" value="DUF6531"/>
</dbReference>
<feature type="compositionally biased region" description="Basic and acidic residues" evidence="2">
    <location>
        <begin position="982"/>
        <end position="995"/>
    </location>
</feature>
<sequence length="1154" mass="127306">MDGQTPRCGASQGLRWVGDPVDVVTGALADVAAEFTLPLGPSPEAGAIVWRRYYNTLDLSDGPLGHGHTHEYDRTLRAVVDGWLYTQPNGETVLFPFAPADEVSECARFLLRPVGRGFVLQDPDGTEYAFAVADPAAVARPHRVSRETGSIALEHDARGRLIRLSDATGVTVVTIEHAGDRVQTIWLSRHPERAQGQPLALMRYQYGDTGDLLAATDRYGHAQRFTYDAAHRMLTRVDRCGYKFEYFYDGAGRCVLSRGHDRNGEVKLRYMPEALATEVTRADGGAWLYRYDGSLSITEIIDPYGGIRRFEYDDSGRLTQETDAGGDTRSAVYDAAGEIVAWRTAHGGIRPVESPSGPLPHRVPRTPAELELGDLAAEILENAPLASPGLGPLLTGGASIYSHVFPERDPRAQVRRDELGLLVEERGAAPSPRRWAYTPNGWVRWYSDHDGGRYEFEFAGGNLRNLARDPLGRTIRYEYTLTDQIAAVTDPAGNRHTYRYDLRDALTEVRHYEQLVESYKYDRAGNLTAKHDARGQLLVSYQYGENSLKSVRRLADGEEHRYAYTPAGQFARIEWSGRTLEFAYTGLGRRRKDFRDGRGVEHAFLADRLQATTVLGRFTTRYQRVDAGTLEITDPLGNVHRLVLESDGVVTRHLACGARELTQVDSRGHVREKHLFPVDSNEDPWRRRFAYSAEGDLLAVKDSERGETRYRYDAAHQLAGVTRPDGASEAYGYDAAGNLVEAPHLPAAAIGPGNQLVMANGGSLGYDGRNNVAEWERDGRSLRFQRDALDRLRAIEGLDAPWTADYDPLGRRVRKTFGAAWTEYFWDTDRLAAELHSSGRLRVHVYVDDFSLTPWLMIDYDSVDAEPGSGKLHYLVTDQRGAPVAALDGDGRRVWSAELAPYGLAKAEGELEVSHRLAGQLYDAETGLCYNRFRYYSPELGRYLEEDPAGTGGGLNLYAYTCCPLVQFDPRGLDTCSVCGKEHEGEDCPERKDADATATSSTLDSYSAGGDKLSSVDPSTKAADEAAGVLVNGKYIKNPTAVKITDLLSATGKIGDSRTSGQFMYVVDKHGAITIGTRAGQRMPHPTLIGGADPRVQAAGIVDIRGGRIFSVDNASGHFKPKTGALKAAEEAFSNLPTGAFHRNFQGYVPYYRK</sequence>
<keyword evidence="6" id="KW-1185">Reference proteome</keyword>
<feature type="region of interest" description="Disordered" evidence="2">
    <location>
        <begin position="982"/>
        <end position="1018"/>
    </location>
</feature>
<dbReference type="InterPro" id="IPR056823">
    <property type="entry name" value="TEN-like_YD-shell"/>
</dbReference>
<dbReference type="Gene3D" id="2.180.10.10">
    <property type="entry name" value="RHS repeat-associated core"/>
    <property type="match status" value="3"/>
</dbReference>
<dbReference type="Pfam" id="PF05593">
    <property type="entry name" value="RHS_repeat"/>
    <property type="match status" value="2"/>
</dbReference>
<evidence type="ECO:0000256" key="2">
    <source>
        <dbReference type="SAM" id="MobiDB-lite"/>
    </source>
</evidence>
<feature type="domain" description="DUF6531" evidence="3">
    <location>
        <begin position="18"/>
        <end position="95"/>
    </location>
</feature>
<keyword evidence="1" id="KW-0677">Repeat</keyword>
<evidence type="ECO:0000256" key="1">
    <source>
        <dbReference type="ARBA" id="ARBA00022737"/>
    </source>
</evidence>
<name>A0ABT5E3P3_9BACT</name>
<dbReference type="Pfam" id="PF20148">
    <property type="entry name" value="DUF6531"/>
    <property type="match status" value="1"/>
</dbReference>
<gene>
    <name evidence="5" type="ORF">POL25_26535</name>
</gene>
<dbReference type="RefSeq" id="WP_272088996.1">
    <property type="nucleotide sequence ID" value="NZ_JAQNDL010000003.1"/>
</dbReference>
<feature type="domain" description="Teneurin-like YD-shell" evidence="4">
    <location>
        <begin position="702"/>
        <end position="947"/>
    </location>
</feature>
<comment type="caution">
    <text evidence="5">The sequence shown here is derived from an EMBL/GenBank/DDBJ whole genome shotgun (WGS) entry which is preliminary data.</text>
</comment>